<keyword evidence="2" id="KW-0560">Oxidoreductase</keyword>
<sequence length="412" mass="46714">MDSIIKTTVAIIGAGPSGSVAAALLVKKGYQVVILERSVFPRFSIGESLLPQSMEFLEKAGMFDELAQEPSFQYKDGAAFNNDKLSTVVDFTKKFSKGYGTTYQVRRDKFDKILADKCENLGVKIYYQTEVKEVKQKQECVELKVLSLPDSKYFTIKADFILDASGYGRVLPRLLNLEYPSEFPVRKACFCHIQDNILDKKYDRDKILISVHPEHKDIWYWLIPFADGKASIGVVAREEQLQNSDNDNNEILWRLISEMKHLNHLLKNAEVVSEVQSISGYSANVKSLHGERYALLGNAAEFLDPVFSSGVTIAVKSAYLAVEVLDRQFQGEIVDWEEEFSEPLSKGVEVFKTFVRFWYDGGLQDVIFKQKTSAKIKAMISSILAGYAWDESNPFVTNKARRLQTLIELCRE</sequence>
<evidence type="ECO:0000259" key="1">
    <source>
        <dbReference type="Pfam" id="PF01494"/>
    </source>
</evidence>
<dbReference type="GO" id="GO:0016491">
    <property type="term" value="F:oxidoreductase activity"/>
    <property type="evidence" value="ECO:0007669"/>
    <property type="project" value="UniProtKB-KW"/>
</dbReference>
<organism evidence="2 3">
    <name type="scientific">Pseudofrancisella aestuarii</name>
    <dbReference type="NCBI Taxonomy" id="2670347"/>
    <lineage>
        <taxon>Bacteria</taxon>
        <taxon>Pseudomonadati</taxon>
        <taxon>Pseudomonadota</taxon>
        <taxon>Gammaproteobacteria</taxon>
        <taxon>Thiotrichales</taxon>
        <taxon>Francisellaceae</taxon>
        <taxon>Pseudofrancisella</taxon>
    </lineage>
</organism>
<reference evidence="3" key="1">
    <citation type="journal article" date="2019" name="Int. J. Syst. Evol. Microbiol.">
        <title>The Global Catalogue of Microorganisms (GCM) 10K type strain sequencing project: providing services to taxonomists for standard genome sequencing and annotation.</title>
        <authorList>
            <consortium name="The Broad Institute Genomics Platform"/>
            <consortium name="The Broad Institute Genome Sequencing Center for Infectious Disease"/>
            <person name="Wu L."/>
            <person name="Ma J."/>
        </authorList>
    </citation>
    <scope>NUCLEOTIDE SEQUENCE [LARGE SCALE GENOMIC DNA]</scope>
    <source>
        <strain evidence="3">CGMCC 1.13718</strain>
    </source>
</reference>
<dbReference type="Proteomes" id="UP001595926">
    <property type="component" value="Unassembled WGS sequence"/>
</dbReference>
<dbReference type="InterPro" id="IPR036188">
    <property type="entry name" value="FAD/NAD-bd_sf"/>
</dbReference>
<dbReference type="PANTHER" id="PTHR43747:SF1">
    <property type="entry name" value="SLR1998 PROTEIN"/>
    <property type="match status" value="1"/>
</dbReference>
<dbReference type="RefSeq" id="WP_377654667.1">
    <property type="nucleotide sequence ID" value="NZ_JBHSJH010000002.1"/>
</dbReference>
<keyword evidence="3" id="KW-1185">Reference proteome</keyword>
<evidence type="ECO:0000313" key="2">
    <source>
        <dbReference type="EMBL" id="MFC4892340.1"/>
    </source>
</evidence>
<gene>
    <name evidence="2" type="ORF">ACFPDQ_04685</name>
</gene>
<dbReference type="InterPro" id="IPR002938">
    <property type="entry name" value="FAD-bd"/>
</dbReference>
<dbReference type="Gene3D" id="3.50.50.60">
    <property type="entry name" value="FAD/NAD(P)-binding domain"/>
    <property type="match status" value="1"/>
</dbReference>
<dbReference type="EC" id="1.-.-.-" evidence="2"/>
<protein>
    <submittedName>
        <fullName evidence="2">NAD(P)/FAD-dependent oxidoreductase</fullName>
        <ecNumber evidence="2">1.-.-.-</ecNumber>
    </submittedName>
</protein>
<name>A0ABV9TB24_9GAMM</name>
<dbReference type="EMBL" id="JBHSJH010000002">
    <property type="protein sequence ID" value="MFC4892340.1"/>
    <property type="molecule type" value="Genomic_DNA"/>
</dbReference>
<dbReference type="Pfam" id="PF01494">
    <property type="entry name" value="FAD_binding_3"/>
    <property type="match status" value="1"/>
</dbReference>
<feature type="domain" description="FAD-binding" evidence="1">
    <location>
        <begin position="6"/>
        <end position="331"/>
    </location>
</feature>
<evidence type="ECO:0000313" key="3">
    <source>
        <dbReference type="Proteomes" id="UP001595926"/>
    </source>
</evidence>
<dbReference type="PANTHER" id="PTHR43747">
    <property type="entry name" value="FAD-BINDING PROTEIN"/>
    <property type="match status" value="1"/>
</dbReference>
<dbReference type="PRINTS" id="PR00420">
    <property type="entry name" value="RNGMNOXGNASE"/>
</dbReference>
<proteinExistence type="predicted"/>
<dbReference type="SUPFAM" id="SSF51905">
    <property type="entry name" value="FAD/NAD(P)-binding domain"/>
    <property type="match status" value="1"/>
</dbReference>
<accession>A0ABV9TB24</accession>
<dbReference type="InterPro" id="IPR050816">
    <property type="entry name" value="Flavin-dep_Halogenase_NPB"/>
</dbReference>
<comment type="caution">
    <text evidence="2">The sequence shown here is derived from an EMBL/GenBank/DDBJ whole genome shotgun (WGS) entry which is preliminary data.</text>
</comment>